<dbReference type="EMBL" id="LXQA010023078">
    <property type="protein sequence ID" value="MCH92623.1"/>
    <property type="molecule type" value="Genomic_DNA"/>
</dbReference>
<gene>
    <name evidence="2" type="ORF">A2U01_0013563</name>
</gene>
<dbReference type="Proteomes" id="UP000265520">
    <property type="component" value="Unassembled WGS sequence"/>
</dbReference>
<comment type="caution">
    <text evidence="2">The sequence shown here is derived from an EMBL/GenBank/DDBJ whole genome shotgun (WGS) entry which is preliminary data.</text>
</comment>
<evidence type="ECO:0000313" key="3">
    <source>
        <dbReference type="Proteomes" id="UP000265520"/>
    </source>
</evidence>
<protein>
    <submittedName>
        <fullName evidence="2">Uncharacterized protein</fullName>
    </submittedName>
</protein>
<organism evidence="2 3">
    <name type="scientific">Trifolium medium</name>
    <dbReference type="NCBI Taxonomy" id="97028"/>
    <lineage>
        <taxon>Eukaryota</taxon>
        <taxon>Viridiplantae</taxon>
        <taxon>Streptophyta</taxon>
        <taxon>Embryophyta</taxon>
        <taxon>Tracheophyta</taxon>
        <taxon>Spermatophyta</taxon>
        <taxon>Magnoliopsida</taxon>
        <taxon>eudicotyledons</taxon>
        <taxon>Gunneridae</taxon>
        <taxon>Pentapetalae</taxon>
        <taxon>rosids</taxon>
        <taxon>fabids</taxon>
        <taxon>Fabales</taxon>
        <taxon>Fabaceae</taxon>
        <taxon>Papilionoideae</taxon>
        <taxon>50 kb inversion clade</taxon>
        <taxon>NPAAA clade</taxon>
        <taxon>Hologalegina</taxon>
        <taxon>IRL clade</taxon>
        <taxon>Trifolieae</taxon>
        <taxon>Trifolium</taxon>
    </lineage>
</organism>
<evidence type="ECO:0000313" key="2">
    <source>
        <dbReference type="EMBL" id="MCH92623.1"/>
    </source>
</evidence>
<feature type="region of interest" description="Disordered" evidence="1">
    <location>
        <begin position="129"/>
        <end position="149"/>
    </location>
</feature>
<proteinExistence type="predicted"/>
<name>A0A392MZ72_9FABA</name>
<sequence>MAEELPQPSTSNSQANYSWVADEPRTTLSIYTGCANNIPEDMFTDISAAEDWEIRIPGESRRICTVWGWGTIPMYQTTFEDLGFWMPFFDLEMTVFRHLRAFELMAAHLNVAPTVPLFFHTFGLQRSCPKGEKAKGRAPKGQKQEPTKRGWVSLKQRKSLFKIFEESVRGFKDKFYGVRPCTGEAWKTIVTRGPRKDESDNVVMGPDGRSELTAEEAEDYDRLVAFVGAFPANLLEDSEGNPILDDNAQQKTSAKLVDTKRLLGCKTPEEVASFWRMLSSSDLCARDMTSVQARVRAAKNAKKKTS</sequence>
<accession>A0A392MZ72</accession>
<feature type="non-terminal residue" evidence="2">
    <location>
        <position position="306"/>
    </location>
</feature>
<keyword evidence="3" id="KW-1185">Reference proteome</keyword>
<reference evidence="2 3" key="1">
    <citation type="journal article" date="2018" name="Front. Plant Sci.">
        <title>Red Clover (Trifolium pratense) and Zigzag Clover (T. medium) - A Picture of Genomic Similarities and Differences.</title>
        <authorList>
            <person name="Dluhosova J."/>
            <person name="Istvanek J."/>
            <person name="Nedelnik J."/>
            <person name="Repkova J."/>
        </authorList>
    </citation>
    <scope>NUCLEOTIDE SEQUENCE [LARGE SCALE GENOMIC DNA]</scope>
    <source>
        <strain evidence="3">cv. 10/8</strain>
        <tissue evidence="2">Leaf</tissue>
    </source>
</reference>
<dbReference type="AlphaFoldDB" id="A0A392MZ72"/>
<evidence type="ECO:0000256" key="1">
    <source>
        <dbReference type="SAM" id="MobiDB-lite"/>
    </source>
</evidence>